<accession>A0A6C0IXI5</accession>
<reference evidence="1" key="1">
    <citation type="journal article" date="2020" name="Nature">
        <title>Giant virus diversity and host interactions through global metagenomics.</title>
        <authorList>
            <person name="Schulz F."/>
            <person name="Roux S."/>
            <person name="Paez-Espino D."/>
            <person name="Jungbluth S."/>
            <person name="Walsh D.A."/>
            <person name="Denef V.J."/>
            <person name="McMahon K.D."/>
            <person name="Konstantinidis K.T."/>
            <person name="Eloe-Fadrosh E.A."/>
            <person name="Kyrpides N.C."/>
            <person name="Woyke T."/>
        </authorList>
    </citation>
    <scope>NUCLEOTIDE SEQUENCE</scope>
    <source>
        <strain evidence="1">GVMAG-M-3300024510-1</strain>
    </source>
</reference>
<dbReference type="AlphaFoldDB" id="A0A6C0IXI5"/>
<proteinExistence type="predicted"/>
<dbReference type="EMBL" id="MN740272">
    <property type="protein sequence ID" value="QHT97136.1"/>
    <property type="molecule type" value="Genomic_DNA"/>
</dbReference>
<sequence length="172" mass="20472">MKLTWETFKNHSEFTSLTIECPITSNHIAACIFGEQYAKTLETFDGEDCDSWFDVYFEQSPLVCTQWRYKNERMRKAFYELCLEDGCINDIQLEQEGWTSEAEKQAHREHERRAAQREVQMQRKKQTLSFDEKEARIINTMKQTIATLQAIQKRSEGQERKLRSLLEKFKDV</sequence>
<evidence type="ECO:0000313" key="1">
    <source>
        <dbReference type="EMBL" id="QHT97136.1"/>
    </source>
</evidence>
<name>A0A6C0IXI5_9ZZZZ</name>
<protein>
    <submittedName>
        <fullName evidence="1">Uncharacterized protein</fullName>
    </submittedName>
</protein>
<organism evidence="1">
    <name type="scientific">viral metagenome</name>
    <dbReference type="NCBI Taxonomy" id="1070528"/>
    <lineage>
        <taxon>unclassified sequences</taxon>
        <taxon>metagenomes</taxon>
        <taxon>organismal metagenomes</taxon>
    </lineage>
</organism>